<reference evidence="11 12" key="1">
    <citation type="submission" date="2020-08" db="EMBL/GenBank/DDBJ databases">
        <authorList>
            <person name="Hejnol A."/>
        </authorList>
    </citation>
    <scope>NUCLEOTIDE SEQUENCE [LARGE SCALE GENOMIC DNA]</scope>
</reference>
<evidence type="ECO:0000313" key="12">
    <source>
        <dbReference type="Proteomes" id="UP000549394"/>
    </source>
</evidence>
<dbReference type="Pfam" id="PF01762">
    <property type="entry name" value="Galactosyl_T"/>
    <property type="match status" value="1"/>
</dbReference>
<dbReference type="Gene3D" id="3.90.550.50">
    <property type="match status" value="1"/>
</dbReference>
<keyword evidence="6" id="KW-0735">Signal-anchor</keyword>
<dbReference type="PANTHER" id="PTHR11214">
    <property type="entry name" value="BETA-1,3-N-ACETYLGLUCOSAMINYLTRANSFERASE"/>
    <property type="match status" value="1"/>
</dbReference>
<evidence type="ECO:0000256" key="2">
    <source>
        <dbReference type="ARBA" id="ARBA00008661"/>
    </source>
</evidence>
<proteinExistence type="inferred from homology"/>
<dbReference type="Proteomes" id="UP000549394">
    <property type="component" value="Unassembled WGS sequence"/>
</dbReference>
<keyword evidence="7" id="KW-1133">Transmembrane helix</keyword>
<dbReference type="EC" id="2.4.1.-" evidence="10"/>
<keyword evidence="3 10" id="KW-0328">Glycosyltransferase</keyword>
<keyword evidence="8 10" id="KW-0333">Golgi apparatus</keyword>
<dbReference type="EMBL" id="CAJFCJ010000003">
    <property type="protein sequence ID" value="CAD5113026.1"/>
    <property type="molecule type" value="Genomic_DNA"/>
</dbReference>
<dbReference type="AlphaFoldDB" id="A0A7I8VAX4"/>
<comment type="caution">
    <text evidence="11">The sequence shown here is derived from an EMBL/GenBank/DDBJ whole genome shotgun (WGS) entry which is preliminary data.</text>
</comment>
<evidence type="ECO:0000256" key="6">
    <source>
        <dbReference type="ARBA" id="ARBA00022968"/>
    </source>
</evidence>
<accession>A0A7I8VAX4</accession>
<keyword evidence="9" id="KW-0472">Membrane</keyword>
<sequence>MYNDIVQEDFVDAYKNLTYKGVAALKWVTTHCRNSKYVLKADDDMFVNMFTLLRHLSSYYRFGTYRNDLILCLVWGRMIVMRTGKWAVSEKEFPGKYYPTYCSGSAFTLSTDVAVKLYYASYTVPFFWVDDFYITGLLPLKLKLKHKQFMSTYVLDGRKLQEKFNGPQWYTYVFSHVHDLSSIQRVWKSLLKLANGEVQPNIKYIQVNSSLNAF</sequence>
<evidence type="ECO:0000313" key="11">
    <source>
        <dbReference type="EMBL" id="CAD5113026.1"/>
    </source>
</evidence>
<dbReference type="GO" id="GO:0000139">
    <property type="term" value="C:Golgi membrane"/>
    <property type="evidence" value="ECO:0007669"/>
    <property type="project" value="UniProtKB-SubCell"/>
</dbReference>
<gene>
    <name evidence="11" type="ORF">DGYR_LOCUS2075</name>
</gene>
<evidence type="ECO:0000256" key="7">
    <source>
        <dbReference type="ARBA" id="ARBA00022989"/>
    </source>
</evidence>
<keyword evidence="4" id="KW-0808">Transferase</keyword>
<dbReference type="InterPro" id="IPR002659">
    <property type="entry name" value="Glyco_trans_31"/>
</dbReference>
<evidence type="ECO:0000256" key="3">
    <source>
        <dbReference type="ARBA" id="ARBA00022676"/>
    </source>
</evidence>
<evidence type="ECO:0000256" key="5">
    <source>
        <dbReference type="ARBA" id="ARBA00022692"/>
    </source>
</evidence>
<organism evidence="11 12">
    <name type="scientific">Dimorphilus gyrociliatus</name>
    <dbReference type="NCBI Taxonomy" id="2664684"/>
    <lineage>
        <taxon>Eukaryota</taxon>
        <taxon>Metazoa</taxon>
        <taxon>Spiralia</taxon>
        <taxon>Lophotrochozoa</taxon>
        <taxon>Annelida</taxon>
        <taxon>Polychaeta</taxon>
        <taxon>Polychaeta incertae sedis</taxon>
        <taxon>Dinophilidae</taxon>
        <taxon>Dimorphilus</taxon>
    </lineage>
</organism>
<keyword evidence="12" id="KW-1185">Reference proteome</keyword>
<evidence type="ECO:0000256" key="8">
    <source>
        <dbReference type="ARBA" id="ARBA00023034"/>
    </source>
</evidence>
<keyword evidence="5" id="KW-0812">Transmembrane</keyword>
<dbReference type="GO" id="GO:0006493">
    <property type="term" value="P:protein O-linked glycosylation"/>
    <property type="evidence" value="ECO:0007669"/>
    <property type="project" value="TreeGrafter"/>
</dbReference>
<name>A0A7I8VAX4_9ANNE</name>
<evidence type="ECO:0000256" key="10">
    <source>
        <dbReference type="RuleBase" id="RU363063"/>
    </source>
</evidence>
<comment type="similarity">
    <text evidence="2 10">Belongs to the glycosyltransferase 31 family.</text>
</comment>
<evidence type="ECO:0000256" key="1">
    <source>
        <dbReference type="ARBA" id="ARBA00004323"/>
    </source>
</evidence>
<protein>
    <recommendedName>
        <fullName evidence="10">Hexosyltransferase</fullName>
        <ecNumber evidence="10">2.4.1.-</ecNumber>
    </recommendedName>
</protein>
<dbReference type="PANTHER" id="PTHR11214:SF364">
    <property type="entry name" value="HEXOSYLTRANSFERASE"/>
    <property type="match status" value="1"/>
</dbReference>
<evidence type="ECO:0000256" key="4">
    <source>
        <dbReference type="ARBA" id="ARBA00022679"/>
    </source>
</evidence>
<evidence type="ECO:0000256" key="9">
    <source>
        <dbReference type="ARBA" id="ARBA00023136"/>
    </source>
</evidence>
<dbReference type="OrthoDB" id="115198at2759"/>
<dbReference type="GO" id="GO:0016758">
    <property type="term" value="F:hexosyltransferase activity"/>
    <property type="evidence" value="ECO:0007669"/>
    <property type="project" value="InterPro"/>
</dbReference>
<comment type="subcellular location">
    <subcellularLocation>
        <location evidence="1 10">Golgi apparatus membrane</location>
        <topology evidence="1 10">Single-pass type II membrane protein</topology>
    </subcellularLocation>
</comment>